<dbReference type="EMBL" id="QGMZ01000038">
    <property type="protein sequence ID" value="PWR71104.1"/>
    <property type="molecule type" value="Genomic_DNA"/>
</dbReference>
<reference evidence="1 2" key="1">
    <citation type="submission" date="2018-05" db="EMBL/GenBank/DDBJ databases">
        <title>Draft genome of Methanospirillum stamsii Pt1.</title>
        <authorList>
            <person name="Dueholm M.S."/>
            <person name="Nielsen P.H."/>
            <person name="Bakmann L.F."/>
            <person name="Otzen D.E."/>
        </authorList>
    </citation>
    <scope>NUCLEOTIDE SEQUENCE [LARGE SCALE GENOMIC DNA]</scope>
    <source>
        <strain evidence="1 2">Pt1</strain>
    </source>
</reference>
<accession>A0A2V2MS95</accession>
<dbReference type="AlphaFoldDB" id="A0A2V2MS95"/>
<sequence length="88" mass="9865">MIVRDGHLVIFIDGTGRFEVPVPKVQYVLMGLGPVRVKGLHGPAGKMRLSETGKGIWIRIQGSEYVTPVERVRKVISGEHRKAAVFRW</sequence>
<protein>
    <submittedName>
        <fullName evidence="1">Uncharacterized protein</fullName>
    </submittedName>
</protein>
<proteinExistence type="predicted"/>
<evidence type="ECO:0000313" key="2">
    <source>
        <dbReference type="Proteomes" id="UP000245934"/>
    </source>
</evidence>
<keyword evidence="2" id="KW-1185">Reference proteome</keyword>
<organism evidence="1 2">
    <name type="scientific">Methanospirillum stamsii</name>
    <dbReference type="NCBI Taxonomy" id="1277351"/>
    <lineage>
        <taxon>Archaea</taxon>
        <taxon>Methanobacteriati</taxon>
        <taxon>Methanobacteriota</taxon>
        <taxon>Stenosarchaea group</taxon>
        <taxon>Methanomicrobia</taxon>
        <taxon>Methanomicrobiales</taxon>
        <taxon>Methanospirillaceae</taxon>
        <taxon>Methanospirillum</taxon>
    </lineage>
</organism>
<evidence type="ECO:0000313" key="1">
    <source>
        <dbReference type="EMBL" id="PWR71104.1"/>
    </source>
</evidence>
<dbReference type="Proteomes" id="UP000245934">
    <property type="component" value="Unassembled WGS sequence"/>
</dbReference>
<comment type="caution">
    <text evidence="1">The sequence shown here is derived from an EMBL/GenBank/DDBJ whole genome shotgun (WGS) entry which is preliminary data.</text>
</comment>
<name>A0A2V2MS95_9EURY</name>
<gene>
    <name evidence="1" type="ORF">DLD82_14515</name>
</gene>